<keyword evidence="4 6" id="KW-0964">Secreted</keyword>
<protein>
    <recommendedName>
        <fullName evidence="6">Interleukin family protein</fullName>
    </recommendedName>
</protein>
<sequence>MSSSIYSLQVPAAPGLSCWAMTMGLGWGENKGARTCSTNSYSDPEQAPEAVSSLFLSNSCGLQNLAPESPVVSRMKGSGLPLCLLSAVFYLFWTPSARQPKDEIIDLRILRKTQPLQDTKPAGQCCLLCHILRLYLDKVFKNYQTPDRRILQKISGLANSFLTIKKDLWLCHAHMTCPCGEEAMEKYSQLMSHFQEVYAILALVGMSVFRTEIIDGPTSERRGLTLEPTLSLYELLTTSLGIFQLQPQAAVVKALGELDILLSWMEEMD</sequence>
<dbReference type="GO" id="GO:0005125">
    <property type="term" value="F:cytokine activity"/>
    <property type="evidence" value="ECO:0007669"/>
    <property type="project" value="UniProtKB-UniRule"/>
</dbReference>
<comment type="subcellular location">
    <subcellularLocation>
        <location evidence="1 6">Secreted</location>
    </subcellularLocation>
</comment>
<evidence type="ECO:0000256" key="5">
    <source>
        <dbReference type="ARBA" id="ARBA00022729"/>
    </source>
</evidence>
<name>A0AB34HVB4_ESCRO</name>
<dbReference type="InterPro" id="IPR009079">
    <property type="entry name" value="4_helix_cytokine-like_core"/>
</dbReference>
<evidence type="ECO:0000256" key="3">
    <source>
        <dbReference type="ARBA" id="ARBA00022514"/>
    </source>
</evidence>
<evidence type="ECO:0000313" key="8">
    <source>
        <dbReference type="Proteomes" id="UP001159641"/>
    </source>
</evidence>
<evidence type="ECO:0000256" key="6">
    <source>
        <dbReference type="RuleBase" id="RU368043"/>
    </source>
</evidence>
<dbReference type="InterPro" id="IPR020443">
    <property type="entry name" value="IL-10/19/20/24/26"/>
</dbReference>
<comment type="similarity">
    <text evidence="2 6">Belongs to the IL-10 family.</text>
</comment>
<dbReference type="Gene3D" id="1.20.1250.10">
    <property type="match status" value="2"/>
</dbReference>
<dbReference type="Proteomes" id="UP001159641">
    <property type="component" value="Unassembled WGS sequence"/>
</dbReference>
<accession>A0AB34HVB4</accession>
<evidence type="ECO:0000256" key="1">
    <source>
        <dbReference type="ARBA" id="ARBA00004613"/>
    </source>
</evidence>
<dbReference type="Pfam" id="PF00726">
    <property type="entry name" value="IL10"/>
    <property type="match status" value="1"/>
</dbReference>
<dbReference type="SUPFAM" id="SSF47266">
    <property type="entry name" value="4-helical cytokines"/>
    <property type="match status" value="1"/>
</dbReference>
<keyword evidence="3 6" id="KW-0202">Cytokine</keyword>
<keyword evidence="5" id="KW-0732">Signal</keyword>
<organism evidence="7 8">
    <name type="scientific">Eschrichtius robustus</name>
    <name type="common">California gray whale</name>
    <name type="synonym">Eschrichtius gibbosus</name>
    <dbReference type="NCBI Taxonomy" id="9764"/>
    <lineage>
        <taxon>Eukaryota</taxon>
        <taxon>Metazoa</taxon>
        <taxon>Chordata</taxon>
        <taxon>Craniata</taxon>
        <taxon>Vertebrata</taxon>
        <taxon>Euteleostomi</taxon>
        <taxon>Mammalia</taxon>
        <taxon>Eutheria</taxon>
        <taxon>Laurasiatheria</taxon>
        <taxon>Artiodactyla</taxon>
        <taxon>Whippomorpha</taxon>
        <taxon>Cetacea</taxon>
        <taxon>Mysticeti</taxon>
        <taxon>Eschrichtiidae</taxon>
        <taxon>Eschrichtius</taxon>
    </lineage>
</organism>
<evidence type="ECO:0000256" key="4">
    <source>
        <dbReference type="ARBA" id="ARBA00022525"/>
    </source>
</evidence>
<evidence type="ECO:0000313" key="7">
    <source>
        <dbReference type="EMBL" id="KAJ8796163.1"/>
    </source>
</evidence>
<evidence type="ECO:0000256" key="2">
    <source>
        <dbReference type="ARBA" id="ARBA00008813"/>
    </source>
</evidence>
<dbReference type="PANTHER" id="PTHR48482">
    <property type="entry name" value="INTERLEUKIN-19-RELATED"/>
    <property type="match status" value="1"/>
</dbReference>
<reference evidence="7 8" key="1">
    <citation type="submission" date="2022-11" db="EMBL/GenBank/DDBJ databases">
        <title>Whole genome sequence of Eschrichtius robustus ER-17-0199.</title>
        <authorList>
            <person name="Bruniche-Olsen A."/>
            <person name="Black A.N."/>
            <person name="Fields C.J."/>
            <person name="Walden K."/>
            <person name="Dewoody J.A."/>
        </authorList>
    </citation>
    <scope>NUCLEOTIDE SEQUENCE [LARGE SCALE GENOMIC DNA]</scope>
    <source>
        <strain evidence="7">ER-17-0199</strain>
        <tissue evidence="7">Blubber</tissue>
    </source>
</reference>
<gene>
    <name evidence="7" type="ORF">J1605_018105</name>
</gene>
<dbReference type="GO" id="GO:0005615">
    <property type="term" value="C:extracellular space"/>
    <property type="evidence" value="ECO:0007669"/>
    <property type="project" value="UniProtKB-UniRule"/>
</dbReference>
<keyword evidence="8" id="KW-1185">Reference proteome</keyword>
<comment type="caution">
    <text evidence="7">The sequence shown here is derived from an EMBL/GenBank/DDBJ whole genome shotgun (WGS) entry which is preliminary data.</text>
</comment>
<dbReference type="PANTHER" id="PTHR48482:SF2">
    <property type="entry name" value="INTERLEUKIN-20"/>
    <property type="match status" value="1"/>
</dbReference>
<dbReference type="AlphaFoldDB" id="A0AB34HVB4"/>
<dbReference type="EMBL" id="JAIQCJ010000521">
    <property type="protein sequence ID" value="KAJ8796163.1"/>
    <property type="molecule type" value="Genomic_DNA"/>
</dbReference>
<proteinExistence type="inferred from homology"/>
<comment type="function">
    <text evidence="6">Immune regulatory cytokine.</text>
</comment>